<dbReference type="RefSeq" id="WP_093390293.1">
    <property type="nucleotide sequence ID" value="NZ_FOTW01000027.1"/>
</dbReference>
<dbReference type="EMBL" id="FOTW01000027">
    <property type="protein sequence ID" value="SFM66252.1"/>
    <property type="molecule type" value="Genomic_DNA"/>
</dbReference>
<dbReference type="Proteomes" id="UP000199470">
    <property type="component" value="Unassembled WGS sequence"/>
</dbReference>
<accession>A0A1I4SP92</accession>
<evidence type="ECO:0000313" key="2">
    <source>
        <dbReference type="Proteomes" id="UP000199470"/>
    </source>
</evidence>
<organism evidence="1 2">
    <name type="scientific">Rugamonas rubra</name>
    <dbReference type="NCBI Taxonomy" id="758825"/>
    <lineage>
        <taxon>Bacteria</taxon>
        <taxon>Pseudomonadati</taxon>
        <taxon>Pseudomonadota</taxon>
        <taxon>Betaproteobacteria</taxon>
        <taxon>Burkholderiales</taxon>
        <taxon>Oxalobacteraceae</taxon>
        <taxon>Telluria group</taxon>
        <taxon>Rugamonas</taxon>
    </lineage>
</organism>
<proteinExistence type="predicted"/>
<keyword evidence="2" id="KW-1185">Reference proteome</keyword>
<reference evidence="1 2" key="1">
    <citation type="submission" date="2016-10" db="EMBL/GenBank/DDBJ databases">
        <authorList>
            <person name="de Groot N.N."/>
        </authorList>
    </citation>
    <scope>NUCLEOTIDE SEQUENCE [LARGE SCALE GENOMIC DNA]</scope>
    <source>
        <strain evidence="1 2">ATCC 43154</strain>
    </source>
</reference>
<name>A0A1I4SP92_9BURK</name>
<protein>
    <submittedName>
        <fullName evidence="1">Uncharacterized protein</fullName>
    </submittedName>
</protein>
<dbReference type="AlphaFoldDB" id="A0A1I4SP92"/>
<gene>
    <name evidence="1" type="ORF">SAMN02982985_04862</name>
</gene>
<sequence length="116" mass="12730">MDKVISISISEHDHRALEAASKRDGVDILEQAAKMLARGLGITELLPQKQVQALDEMVQRPTTVISQADAIAAFERKGSIAKALELRGFVESDEFQNAFRQRVLADQVKAKAKIAS</sequence>
<dbReference type="STRING" id="758825.SAMN02982985_04862"/>
<evidence type="ECO:0000313" key="1">
    <source>
        <dbReference type="EMBL" id="SFM66252.1"/>
    </source>
</evidence>